<accession>A0ABS6V8I5</accession>
<feature type="transmembrane region" description="Helical" evidence="1">
    <location>
        <begin position="223"/>
        <end position="244"/>
    </location>
</feature>
<dbReference type="EMBL" id="JAHVAH010000001">
    <property type="protein sequence ID" value="MBW0145462.1"/>
    <property type="molecule type" value="Genomic_DNA"/>
</dbReference>
<keyword evidence="1" id="KW-1133">Transmembrane helix</keyword>
<protein>
    <submittedName>
        <fullName evidence="3">Phosphatase PAP2 family protein</fullName>
    </submittedName>
</protein>
<feature type="transmembrane region" description="Helical" evidence="1">
    <location>
        <begin position="277"/>
        <end position="294"/>
    </location>
</feature>
<feature type="transmembrane region" description="Helical" evidence="1">
    <location>
        <begin position="44"/>
        <end position="64"/>
    </location>
</feature>
<evidence type="ECO:0000313" key="3">
    <source>
        <dbReference type="EMBL" id="MBW0145462.1"/>
    </source>
</evidence>
<feature type="transmembrane region" description="Helical" evidence="1">
    <location>
        <begin position="251"/>
        <end position="271"/>
    </location>
</feature>
<evidence type="ECO:0000256" key="1">
    <source>
        <dbReference type="SAM" id="Phobius"/>
    </source>
</evidence>
<dbReference type="Proteomes" id="UP000698028">
    <property type="component" value="Unassembled WGS sequence"/>
</dbReference>
<organism evidence="3 4">
    <name type="scientific">Sphingomicrobium clamense</name>
    <dbReference type="NCBI Taxonomy" id="2851013"/>
    <lineage>
        <taxon>Bacteria</taxon>
        <taxon>Pseudomonadati</taxon>
        <taxon>Pseudomonadota</taxon>
        <taxon>Alphaproteobacteria</taxon>
        <taxon>Sphingomonadales</taxon>
        <taxon>Sphingomonadaceae</taxon>
        <taxon>Sphingomicrobium</taxon>
    </lineage>
</organism>
<dbReference type="InterPro" id="IPR026841">
    <property type="entry name" value="Aur1/Ipt1"/>
</dbReference>
<reference evidence="3 4" key="1">
    <citation type="submission" date="2021-07" db="EMBL/GenBank/DDBJ databases">
        <title>The draft genome sequence of Sphingomicrobium sp. B8.</title>
        <authorList>
            <person name="Mu L."/>
        </authorList>
    </citation>
    <scope>NUCLEOTIDE SEQUENCE [LARGE SCALE GENOMIC DNA]</scope>
    <source>
        <strain evidence="3 4">B8</strain>
    </source>
</reference>
<feature type="transmembrane region" description="Helical" evidence="1">
    <location>
        <begin position="161"/>
        <end position="180"/>
    </location>
</feature>
<feature type="transmembrane region" description="Helical" evidence="1">
    <location>
        <begin position="129"/>
        <end position="149"/>
    </location>
</feature>
<sequence>MERKLFDGWAAKEWFPACFAMVLLLLAVGLVFDSFDPTVQWEWFALWSQIFVGLASLVIAYVTLRHRSPKTVVPRLIRSIPLVVLGGFAMPAYNAVKTLINERPLWADPLLAQIDLALFGWLYFDAPSIFGNIYHIGWFAGVCGTLMAVGMRKASNKRTNLIIAYFFLWCVISPLVQLAIPAGGPIFYERLGYGSLFASRTYPQVVSVLADYLWAHYTAGAQGLSSGISAMPSLHIASSAWVALAWHRTMLFLPAVLFCVGMFLLSIGLGWHYAIDGIVGALLAIFSFWIARFVNRWMEPQTSPSNRI</sequence>
<dbReference type="RefSeq" id="WP_218633363.1">
    <property type="nucleotide sequence ID" value="NZ_JAHVAH010000001.1"/>
</dbReference>
<keyword evidence="4" id="KW-1185">Reference proteome</keyword>
<name>A0ABS6V8I5_9SPHN</name>
<keyword evidence="1" id="KW-0472">Membrane</keyword>
<evidence type="ECO:0000313" key="4">
    <source>
        <dbReference type="Proteomes" id="UP000698028"/>
    </source>
</evidence>
<proteinExistence type="predicted"/>
<feature type="transmembrane region" description="Helical" evidence="1">
    <location>
        <begin position="14"/>
        <end position="32"/>
    </location>
</feature>
<dbReference type="Pfam" id="PF14378">
    <property type="entry name" value="PAP2_3"/>
    <property type="match status" value="1"/>
</dbReference>
<keyword evidence="1" id="KW-0812">Transmembrane</keyword>
<gene>
    <name evidence="3" type="ORF">KTQ36_09160</name>
</gene>
<feature type="domain" description="Inositolphosphotransferase Aur1/Ipt1" evidence="2">
    <location>
        <begin position="134"/>
        <end position="290"/>
    </location>
</feature>
<comment type="caution">
    <text evidence="3">The sequence shown here is derived from an EMBL/GenBank/DDBJ whole genome shotgun (WGS) entry which is preliminary data.</text>
</comment>
<feature type="transmembrane region" description="Helical" evidence="1">
    <location>
        <begin position="76"/>
        <end position="93"/>
    </location>
</feature>
<evidence type="ECO:0000259" key="2">
    <source>
        <dbReference type="Pfam" id="PF14378"/>
    </source>
</evidence>